<proteinExistence type="predicted"/>
<feature type="transmembrane region" description="Helical" evidence="1">
    <location>
        <begin position="316"/>
        <end position="336"/>
    </location>
</feature>
<dbReference type="Proteomes" id="UP000259636">
    <property type="component" value="Chromosome"/>
</dbReference>
<dbReference type="PANTHER" id="PTHR36840:SF1">
    <property type="entry name" value="BLL5714 PROTEIN"/>
    <property type="match status" value="1"/>
</dbReference>
<organism evidence="2 3">
    <name type="scientific">Streptomyces koyangensis</name>
    <dbReference type="NCBI Taxonomy" id="188770"/>
    <lineage>
        <taxon>Bacteria</taxon>
        <taxon>Bacillati</taxon>
        <taxon>Actinomycetota</taxon>
        <taxon>Actinomycetes</taxon>
        <taxon>Kitasatosporales</taxon>
        <taxon>Streptomycetaceae</taxon>
        <taxon>Streptomyces</taxon>
        <taxon>Streptomyces aurantiacus group</taxon>
    </lineage>
</organism>
<feature type="transmembrane region" description="Helical" evidence="1">
    <location>
        <begin position="348"/>
        <end position="367"/>
    </location>
</feature>
<dbReference type="EMBL" id="CP031742">
    <property type="protein sequence ID" value="AXQ55342.1"/>
    <property type="molecule type" value="Genomic_DNA"/>
</dbReference>
<feature type="transmembrane region" description="Helical" evidence="1">
    <location>
        <begin position="122"/>
        <end position="142"/>
    </location>
</feature>
<dbReference type="GeneID" id="300115011"/>
<protein>
    <submittedName>
        <fullName evidence="2">Low temperature requirement protein A</fullName>
    </submittedName>
</protein>
<keyword evidence="1" id="KW-1133">Transmembrane helix</keyword>
<dbReference type="KEGG" id="sky:D0C37_12530"/>
<name>A0A385DAD5_9ACTN</name>
<keyword evidence="1" id="KW-0812">Transmembrane</keyword>
<dbReference type="AlphaFoldDB" id="A0A385DAD5"/>
<feature type="transmembrane region" description="Helical" evidence="1">
    <location>
        <begin position="154"/>
        <end position="174"/>
    </location>
</feature>
<reference evidence="2 3" key="1">
    <citation type="submission" date="2018-08" db="EMBL/GenBank/DDBJ databases">
        <authorList>
            <person name="Ferrada E.E."/>
            <person name="Latorre B.A."/>
        </authorList>
    </citation>
    <scope>NUCLEOTIDE SEQUENCE [LARGE SCALE GENOMIC DNA]</scope>
    <source>
        <strain evidence="2 3">VK-A60T</strain>
    </source>
</reference>
<evidence type="ECO:0000313" key="3">
    <source>
        <dbReference type="Proteomes" id="UP000259636"/>
    </source>
</evidence>
<evidence type="ECO:0000313" key="2">
    <source>
        <dbReference type="EMBL" id="AXQ55342.1"/>
    </source>
</evidence>
<feature type="transmembrane region" description="Helical" evidence="1">
    <location>
        <begin position="217"/>
        <end position="237"/>
    </location>
</feature>
<gene>
    <name evidence="2" type="ORF">D0C37_12530</name>
</gene>
<feature type="transmembrane region" description="Helical" evidence="1">
    <location>
        <begin position="33"/>
        <end position="54"/>
    </location>
</feature>
<dbReference type="PANTHER" id="PTHR36840">
    <property type="entry name" value="BLL5714 PROTEIN"/>
    <property type="match status" value="1"/>
</dbReference>
<dbReference type="Pfam" id="PF06772">
    <property type="entry name" value="LtrA"/>
    <property type="match status" value="1"/>
</dbReference>
<feature type="transmembrane region" description="Helical" evidence="1">
    <location>
        <begin position="279"/>
        <end position="304"/>
    </location>
</feature>
<accession>A0A385DAD5</accession>
<feature type="transmembrane region" description="Helical" evidence="1">
    <location>
        <begin position="66"/>
        <end position="85"/>
    </location>
</feature>
<feature type="transmembrane region" description="Helical" evidence="1">
    <location>
        <begin position="180"/>
        <end position="197"/>
    </location>
</feature>
<dbReference type="RefSeq" id="WP_117349322.1">
    <property type="nucleotide sequence ID" value="NZ_CP031742.1"/>
</dbReference>
<dbReference type="InterPro" id="IPR010640">
    <property type="entry name" value="Low_temperature_requirement_A"/>
</dbReference>
<keyword evidence="1" id="KW-0472">Membrane</keyword>
<evidence type="ECO:0000256" key="1">
    <source>
        <dbReference type="SAM" id="Phobius"/>
    </source>
</evidence>
<sequence length="407" mass="43885">MASPPPLPFRSPLLPMVARRRDEENRVATPLELLFDLCFVVAVGQAGVELVSAFADERIGTGLLNYAMVFFAVWWAWMNFTWFASAYDNDDVLYRVTTLVQIAGVLVLAAGVRRAFEEEDYLVVWVGYVIMRVALSSQWFRAARSSRGPARQTALRYGCGVLACQAGWAALLFTPTGQRPWVFLALAACELSVPYWAERSAMTPWHPHHIAERYGLFTIIVLGESISAATIAVKSAVDEHDALTELLPLAGGGLLIVFSAWWIYFAVPVHAGLTTSRRAFLWGYGHYVVLAAVAGIGAGIEIAVQDVVDQAPISSLGAAATATVPTAVYLVSVWALHVRRYQVDPRRWRQGVLPVAAGLVLGCTLLTEWAVPAAGVVCAGAVVVGVVADGERGEERAGGGWGDDGVG</sequence>
<feature type="transmembrane region" description="Helical" evidence="1">
    <location>
        <begin position="249"/>
        <end position="267"/>
    </location>
</feature>